<name>A0A0F9GAP0_9ZZZZ</name>
<evidence type="ECO:0000313" key="1">
    <source>
        <dbReference type="EMBL" id="KKL66580.1"/>
    </source>
</evidence>
<comment type="caution">
    <text evidence="1">The sequence shown here is derived from an EMBL/GenBank/DDBJ whole genome shotgun (WGS) entry which is preliminary data.</text>
</comment>
<proteinExistence type="predicted"/>
<reference evidence="1" key="1">
    <citation type="journal article" date="2015" name="Nature">
        <title>Complex archaea that bridge the gap between prokaryotes and eukaryotes.</title>
        <authorList>
            <person name="Spang A."/>
            <person name="Saw J.H."/>
            <person name="Jorgensen S.L."/>
            <person name="Zaremba-Niedzwiedzka K."/>
            <person name="Martijn J."/>
            <person name="Lind A.E."/>
            <person name="van Eijk R."/>
            <person name="Schleper C."/>
            <person name="Guy L."/>
            <person name="Ettema T.J."/>
        </authorList>
    </citation>
    <scope>NUCLEOTIDE SEQUENCE</scope>
</reference>
<dbReference type="EMBL" id="LAZR01027156">
    <property type="protein sequence ID" value="KKL66580.1"/>
    <property type="molecule type" value="Genomic_DNA"/>
</dbReference>
<protein>
    <recommendedName>
        <fullName evidence="2">DUF1659 domain-containing protein</fullName>
    </recommendedName>
</protein>
<sequence>MAKATFSRKPQLSNLKLTGTITRPGSAAVTDAQASALLEKIVDAIDGSGFEVETLTANVNAK</sequence>
<gene>
    <name evidence="1" type="ORF">LCGC14_2143520</name>
</gene>
<organism evidence="1">
    <name type="scientific">marine sediment metagenome</name>
    <dbReference type="NCBI Taxonomy" id="412755"/>
    <lineage>
        <taxon>unclassified sequences</taxon>
        <taxon>metagenomes</taxon>
        <taxon>ecological metagenomes</taxon>
    </lineage>
</organism>
<accession>A0A0F9GAP0</accession>
<evidence type="ECO:0008006" key="2">
    <source>
        <dbReference type="Google" id="ProtNLM"/>
    </source>
</evidence>
<dbReference type="AlphaFoldDB" id="A0A0F9GAP0"/>